<keyword evidence="4" id="KW-0732">Signal</keyword>
<feature type="chain" id="PRO_5025383512" evidence="4">
    <location>
        <begin position="16"/>
        <end position="377"/>
    </location>
</feature>
<dbReference type="PRINTS" id="PR00759">
    <property type="entry name" value="BASICPTASE"/>
</dbReference>
<gene>
    <name evidence="6" type="primary">Ppn_9</name>
    <name evidence="6" type="ORF">FJT64_004056</name>
</gene>
<feature type="signal peptide" evidence="4">
    <location>
        <begin position="1"/>
        <end position="15"/>
    </location>
</feature>
<evidence type="ECO:0000256" key="3">
    <source>
        <dbReference type="ARBA" id="ARBA00023157"/>
    </source>
</evidence>
<evidence type="ECO:0000256" key="4">
    <source>
        <dbReference type="SAM" id="SignalP"/>
    </source>
</evidence>
<evidence type="ECO:0000256" key="1">
    <source>
        <dbReference type="ARBA" id="ARBA00022690"/>
    </source>
</evidence>
<dbReference type="PANTHER" id="PTHR10083:SF374">
    <property type="entry name" value="BPTI_KUNITZ INHIBITOR DOMAIN-CONTAINING PROTEIN"/>
    <property type="match status" value="1"/>
</dbReference>
<dbReference type="Pfam" id="PF00014">
    <property type="entry name" value="Kunitz_BPTI"/>
    <property type="match status" value="6"/>
</dbReference>
<comment type="caution">
    <text evidence="6">The sequence shown here is derived from an EMBL/GenBank/DDBJ whole genome shotgun (WGS) entry which is preliminary data.</text>
</comment>
<keyword evidence="2" id="KW-0722">Serine protease inhibitor</keyword>
<dbReference type="InterPro" id="IPR020901">
    <property type="entry name" value="Prtase_inh_Kunz-CS"/>
</dbReference>
<dbReference type="PROSITE" id="PS00280">
    <property type="entry name" value="BPTI_KUNITZ_1"/>
    <property type="match status" value="4"/>
</dbReference>
<feature type="domain" description="BPTI/Kunitz inhibitor" evidence="5">
    <location>
        <begin position="81"/>
        <end position="131"/>
    </location>
</feature>
<dbReference type="AlphaFoldDB" id="A0A6A4W6D1"/>
<dbReference type="PROSITE" id="PS50279">
    <property type="entry name" value="BPTI_KUNITZ_2"/>
    <property type="match status" value="6"/>
</dbReference>
<dbReference type="InterPro" id="IPR050098">
    <property type="entry name" value="TFPI/VKTCI-like"/>
</dbReference>
<dbReference type="CDD" id="cd00109">
    <property type="entry name" value="Kunitz-type"/>
    <property type="match status" value="4"/>
</dbReference>
<dbReference type="GO" id="GO:0004867">
    <property type="term" value="F:serine-type endopeptidase inhibitor activity"/>
    <property type="evidence" value="ECO:0007669"/>
    <property type="project" value="UniProtKB-KW"/>
</dbReference>
<feature type="domain" description="BPTI/Kunitz inhibitor" evidence="5">
    <location>
        <begin position="134"/>
        <end position="184"/>
    </location>
</feature>
<feature type="domain" description="BPTI/Kunitz inhibitor" evidence="5">
    <location>
        <begin position="304"/>
        <end position="352"/>
    </location>
</feature>
<evidence type="ECO:0000313" key="7">
    <source>
        <dbReference type="Proteomes" id="UP000440578"/>
    </source>
</evidence>
<dbReference type="Proteomes" id="UP000440578">
    <property type="component" value="Unassembled WGS sequence"/>
</dbReference>
<dbReference type="SMART" id="SM00131">
    <property type="entry name" value="KU"/>
    <property type="match status" value="6"/>
</dbReference>
<sequence>MQLGLLVVLAAAASATVKEEPCQQPLKIGPCDALVPRWYFSAKQGRCLKFNWGGCDPNGNNFESLKDCEKQCCARGCGKPCEQPLKVGPCRAAIPRFYYSAKDGKCMEFSWGGCDPNGNNFMTLADCNKQCNPCLRPKKVGPCKARMPRYYFSTKENRCLKFYWGGCDPNGNNFESLKDCQKQCCASGCGKPCEQPLKVGPCRAAIPRFYYSAKDGKCMEFSWGGCDPNGNNFMTLADCNKQCNPCLRPKKVGPCKARMPRYYFSAKANRCLKFYWGGCDPNGNNFGTLSECRQRCGAGRPKLCRLPKVVGPCLAAFPRYYFNGKRCAKFTYGGCGGNANNFRTVGECRKTCRAQSILVSTELLIKQLTSADKQPKP</sequence>
<keyword evidence="3" id="KW-1015">Disulfide bond</keyword>
<evidence type="ECO:0000259" key="5">
    <source>
        <dbReference type="PROSITE" id="PS50279"/>
    </source>
</evidence>
<evidence type="ECO:0000313" key="6">
    <source>
        <dbReference type="EMBL" id="KAF0298572.1"/>
    </source>
</evidence>
<name>A0A6A4W6D1_AMPAM</name>
<feature type="domain" description="BPTI/Kunitz inhibitor" evidence="5">
    <location>
        <begin position="246"/>
        <end position="296"/>
    </location>
</feature>
<accession>A0A6A4W6D1</accession>
<feature type="domain" description="BPTI/Kunitz inhibitor" evidence="5">
    <location>
        <begin position="193"/>
        <end position="243"/>
    </location>
</feature>
<organism evidence="6 7">
    <name type="scientific">Amphibalanus amphitrite</name>
    <name type="common">Striped barnacle</name>
    <name type="synonym">Balanus amphitrite</name>
    <dbReference type="NCBI Taxonomy" id="1232801"/>
    <lineage>
        <taxon>Eukaryota</taxon>
        <taxon>Metazoa</taxon>
        <taxon>Ecdysozoa</taxon>
        <taxon>Arthropoda</taxon>
        <taxon>Crustacea</taxon>
        <taxon>Multicrustacea</taxon>
        <taxon>Cirripedia</taxon>
        <taxon>Thoracica</taxon>
        <taxon>Thoracicalcarea</taxon>
        <taxon>Balanomorpha</taxon>
        <taxon>Balanoidea</taxon>
        <taxon>Balanidae</taxon>
        <taxon>Amphibalaninae</taxon>
        <taxon>Amphibalanus</taxon>
    </lineage>
</organism>
<dbReference type="FunFam" id="4.10.410.10:FF:000020">
    <property type="entry name" value="Collagen, type VI, alpha 3"/>
    <property type="match status" value="1"/>
</dbReference>
<dbReference type="OrthoDB" id="4473401at2759"/>
<reference evidence="6 7" key="1">
    <citation type="submission" date="2019-07" db="EMBL/GenBank/DDBJ databases">
        <title>Draft genome assembly of a fouling barnacle, Amphibalanus amphitrite (Darwin, 1854): The first reference genome for Thecostraca.</title>
        <authorList>
            <person name="Kim W."/>
        </authorList>
    </citation>
    <scope>NUCLEOTIDE SEQUENCE [LARGE SCALE GENOMIC DNA]</scope>
    <source>
        <strain evidence="6">SNU_AA5</strain>
        <tissue evidence="6">Soma without cirri and trophi</tissue>
    </source>
</reference>
<dbReference type="GO" id="GO:0005615">
    <property type="term" value="C:extracellular space"/>
    <property type="evidence" value="ECO:0007669"/>
    <property type="project" value="TreeGrafter"/>
</dbReference>
<feature type="domain" description="BPTI/Kunitz inhibitor" evidence="5">
    <location>
        <begin position="22"/>
        <end position="72"/>
    </location>
</feature>
<keyword evidence="1" id="KW-0646">Protease inhibitor</keyword>
<proteinExistence type="predicted"/>
<dbReference type="EMBL" id="VIIS01001425">
    <property type="protein sequence ID" value="KAF0298572.1"/>
    <property type="molecule type" value="Genomic_DNA"/>
</dbReference>
<protein>
    <submittedName>
        <fullName evidence="6">Papilin</fullName>
    </submittedName>
</protein>
<evidence type="ECO:0000256" key="2">
    <source>
        <dbReference type="ARBA" id="ARBA00022900"/>
    </source>
</evidence>
<keyword evidence="7" id="KW-1185">Reference proteome</keyword>
<dbReference type="InterPro" id="IPR036880">
    <property type="entry name" value="Kunitz_BPTI_sf"/>
</dbReference>
<dbReference type="InterPro" id="IPR002223">
    <property type="entry name" value="Kunitz_BPTI"/>
</dbReference>
<dbReference type="Gene3D" id="4.10.410.10">
    <property type="entry name" value="Pancreatic trypsin inhibitor Kunitz domain"/>
    <property type="match status" value="6"/>
</dbReference>
<dbReference type="SUPFAM" id="SSF57362">
    <property type="entry name" value="BPTI-like"/>
    <property type="match status" value="6"/>
</dbReference>
<dbReference type="PANTHER" id="PTHR10083">
    <property type="entry name" value="KUNITZ-TYPE PROTEASE INHIBITOR-RELATED"/>
    <property type="match status" value="1"/>
</dbReference>